<name>A0A2Z6P367_TRISU</name>
<dbReference type="GO" id="GO:0000127">
    <property type="term" value="C:transcription factor TFIIIC complex"/>
    <property type="evidence" value="ECO:0007669"/>
    <property type="project" value="InterPro"/>
</dbReference>
<feature type="compositionally biased region" description="Basic residues" evidence="1">
    <location>
        <begin position="329"/>
        <end position="342"/>
    </location>
</feature>
<dbReference type="InterPro" id="IPR044210">
    <property type="entry name" value="Tfc3-like"/>
</dbReference>
<evidence type="ECO:0000313" key="4">
    <source>
        <dbReference type="EMBL" id="GAU48993.1"/>
    </source>
</evidence>
<evidence type="ECO:0000256" key="1">
    <source>
        <dbReference type="SAM" id="MobiDB-lite"/>
    </source>
</evidence>
<dbReference type="GO" id="GO:0003677">
    <property type="term" value="F:DNA binding"/>
    <property type="evidence" value="ECO:0007669"/>
    <property type="project" value="InterPro"/>
</dbReference>
<dbReference type="EMBL" id="DF974503">
    <property type="protein sequence ID" value="GAU48993.1"/>
    <property type="molecule type" value="Genomic_DNA"/>
</dbReference>
<feature type="domain" description="DUF7645" evidence="2">
    <location>
        <begin position="258"/>
        <end position="316"/>
    </location>
</feature>
<feature type="compositionally biased region" description="Basic and acidic residues" evidence="1">
    <location>
        <begin position="739"/>
        <end position="750"/>
    </location>
</feature>
<evidence type="ECO:0008006" key="6">
    <source>
        <dbReference type="Google" id="ProtNLM"/>
    </source>
</evidence>
<dbReference type="AlphaFoldDB" id="A0A2Z6P367"/>
<keyword evidence="5" id="KW-1185">Reference proteome</keyword>
<protein>
    <recommendedName>
        <fullName evidence="6">B-block binding subunit of TFIIIC domain-containing protein</fullName>
    </recommendedName>
</protein>
<feature type="domain" description="DUF7647" evidence="3">
    <location>
        <begin position="64"/>
        <end position="257"/>
    </location>
</feature>
<evidence type="ECO:0000259" key="3">
    <source>
        <dbReference type="Pfam" id="PF24658"/>
    </source>
</evidence>
<dbReference type="OrthoDB" id="1425226at2759"/>
<evidence type="ECO:0000259" key="2">
    <source>
        <dbReference type="Pfam" id="PF24655"/>
    </source>
</evidence>
<feature type="region of interest" description="Disordered" evidence="1">
    <location>
        <begin position="1"/>
        <end position="20"/>
    </location>
</feature>
<accession>A0A2Z6P367</accession>
<dbReference type="Pfam" id="PF24658">
    <property type="entry name" value="DUF7647"/>
    <property type="match status" value="1"/>
</dbReference>
<dbReference type="GO" id="GO:0042791">
    <property type="term" value="P:5S class rRNA transcription by RNA polymerase III"/>
    <property type="evidence" value="ECO:0007669"/>
    <property type="project" value="TreeGrafter"/>
</dbReference>
<proteinExistence type="predicted"/>
<dbReference type="InterPro" id="IPR056064">
    <property type="entry name" value="DUF7647"/>
</dbReference>
<reference evidence="5" key="1">
    <citation type="journal article" date="2017" name="Front. Plant Sci.">
        <title>Climate Clever Clovers: New Paradigm to Reduce the Environmental Footprint of Ruminants by Breeding Low Methanogenic Forages Utilizing Haplotype Variation.</title>
        <authorList>
            <person name="Kaur P."/>
            <person name="Appels R."/>
            <person name="Bayer P.E."/>
            <person name="Keeble-Gagnere G."/>
            <person name="Wang J."/>
            <person name="Hirakawa H."/>
            <person name="Shirasawa K."/>
            <person name="Vercoe P."/>
            <person name="Stefanova K."/>
            <person name="Durmic Z."/>
            <person name="Nichols P."/>
            <person name="Revell C."/>
            <person name="Isobe S.N."/>
            <person name="Edwards D."/>
            <person name="Erskine W."/>
        </authorList>
    </citation>
    <scope>NUCLEOTIDE SEQUENCE [LARGE SCALE GENOMIC DNA]</scope>
    <source>
        <strain evidence="5">cv. Daliak</strain>
    </source>
</reference>
<dbReference type="Pfam" id="PF24655">
    <property type="entry name" value="DUF7645"/>
    <property type="match status" value="1"/>
</dbReference>
<dbReference type="PANTHER" id="PTHR15180">
    <property type="entry name" value="GENERAL TRANSCRIPTION FACTOR 3C POLYPEPTIDE 1"/>
    <property type="match status" value="1"/>
</dbReference>
<feature type="compositionally biased region" description="Polar residues" evidence="1">
    <location>
        <begin position="1"/>
        <end position="18"/>
    </location>
</feature>
<feature type="region of interest" description="Disordered" evidence="1">
    <location>
        <begin position="571"/>
        <end position="603"/>
    </location>
</feature>
<feature type="region of interest" description="Disordered" evidence="1">
    <location>
        <begin position="364"/>
        <end position="387"/>
    </location>
</feature>
<feature type="region of interest" description="Disordered" evidence="1">
    <location>
        <begin position="735"/>
        <end position="756"/>
    </location>
</feature>
<feature type="compositionally biased region" description="Basic residues" evidence="1">
    <location>
        <begin position="590"/>
        <end position="603"/>
    </location>
</feature>
<organism evidence="4 5">
    <name type="scientific">Trifolium subterraneum</name>
    <name type="common">Subterranean clover</name>
    <dbReference type="NCBI Taxonomy" id="3900"/>
    <lineage>
        <taxon>Eukaryota</taxon>
        <taxon>Viridiplantae</taxon>
        <taxon>Streptophyta</taxon>
        <taxon>Embryophyta</taxon>
        <taxon>Tracheophyta</taxon>
        <taxon>Spermatophyta</taxon>
        <taxon>Magnoliopsida</taxon>
        <taxon>eudicotyledons</taxon>
        <taxon>Gunneridae</taxon>
        <taxon>Pentapetalae</taxon>
        <taxon>rosids</taxon>
        <taxon>fabids</taxon>
        <taxon>Fabales</taxon>
        <taxon>Fabaceae</taxon>
        <taxon>Papilionoideae</taxon>
        <taxon>50 kb inversion clade</taxon>
        <taxon>NPAAA clade</taxon>
        <taxon>Hologalegina</taxon>
        <taxon>IRL clade</taxon>
        <taxon>Trifolieae</taxon>
        <taxon>Trifolium</taxon>
    </lineage>
</organism>
<feature type="non-terminal residue" evidence="4">
    <location>
        <position position="1088"/>
    </location>
</feature>
<dbReference type="GO" id="GO:0006384">
    <property type="term" value="P:transcription initiation at RNA polymerase III promoter"/>
    <property type="evidence" value="ECO:0007669"/>
    <property type="project" value="InterPro"/>
</dbReference>
<feature type="region of interest" description="Disordered" evidence="1">
    <location>
        <begin position="317"/>
        <end position="342"/>
    </location>
</feature>
<dbReference type="InterPro" id="IPR056062">
    <property type="entry name" value="DUF7645"/>
</dbReference>
<dbReference type="Proteomes" id="UP000242715">
    <property type="component" value="Unassembled WGS sequence"/>
</dbReference>
<gene>
    <name evidence="4" type="ORF">TSUD_88660</name>
</gene>
<dbReference type="PANTHER" id="PTHR15180:SF1">
    <property type="entry name" value="GENERAL TRANSCRIPTION FACTOR 3C POLYPEPTIDE 1"/>
    <property type="match status" value="1"/>
</dbReference>
<evidence type="ECO:0000313" key="5">
    <source>
        <dbReference type="Proteomes" id="UP000242715"/>
    </source>
</evidence>
<sequence length="1088" mass="123600">MEDIQKTQSQVPGRQPDNSEAMRANGYILAKMIRAKLLHSFLWDYLHRSENHSDALLSNGLTDNPHSSSKLFSLDAAIKAIPVELFLQVAGSTKKHEEMIEKCKMGLCLSDLPLNEYKSLMDTLATGRMSLVIDILRRLKEYFFVVGSGLKRERERERELIRVLTSQSRDGVQTPHILTHMLELRPYIEEPVSNNTTTMFLDLRPRIRHDFILSNRCAVDEYWRTLEYCYAAANKKAALYAFPGSVVHEVFRFRSWASQRLMTAEQRAELLKRVTRDDLSEKISYKECEKIAKDLNLTLEQVLSMYYSKRRHRLNQLNDEESENNSLERRKKNSPQLRRAKHARIDAAADVMDKHIDEHHNMSIHSRDQATHMQESEEGNCEIEGSQDCSPRISNCILTATKSPRQSRFIWSDKTDRQLVIQYVRHRAVLGANYHRIDWTSLSDLPAPPRACMRRMNFLNGNLRFRKAVNRLCSMLSERYAKQLEKSQKLSSDKDDCRLFVQSQSNKGVHNSFSPDVEIQVSSLNGEAWDDFENKSIKTALAEILRCKMMAKLDASSQNVQSQYEDWNRYESQENEKATSAIPSETIQSHHAKPHTFSSKRSRRGRLDIKFSSTATSPQAPNLLADILRHYSEHDLVAAFNYLREKKIMIGGSGSDERFKLSMWYLHSVSKSPFPFDTGKQAGKFSAWLKEKDKDLMEMGTYLAEDLQCGETFHLLALISSGELSISPSLPDNGIGEADDLRSDKRKSDAGESSFSDTAKKLKSSFGFEGEIISRREKGFPGINISVHRTAVSRVDLLDLFKDNDNNNNDQCFEGNVQLTLGQSSNCSLTDHMLETFNSCDPVAEGKNHFESLWEAMAGYARRLMTVPYNQEQECAVCAEVFMIVYAAIQKAGDQGLSMGEISQVINLPGADVDGLIVDALQAFGKALKVNAYDSVRIVDALYRHKYFLTAVSGFHHVVQPSSNKTVKKSDNTCKLYKSKESDSASADAIRERNTDLDNVHKVTILNLPHEDMDHDNQACDRNDGCMQNRFDSSSGDHQKEMLNFSPGELCMPILPWINGDGTINNVVFKGLRRHVLGIVMQNPGILE</sequence>